<dbReference type="Gene3D" id="2.60.120.650">
    <property type="entry name" value="Cupin"/>
    <property type="match status" value="1"/>
</dbReference>
<dbReference type="PANTHER" id="PTHR12461">
    <property type="entry name" value="HYPOXIA-INDUCIBLE FACTOR 1 ALPHA INHIBITOR-RELATED"/>
    <property type="match status" value="1"/>
</dbReference>
<gene>
    <name evidence="3" type="primary">g80</name>
    <name evidence="3" type="ORF">VP750_LOCUS63</name>
</gene>
<evidence type="ECO:0000313" key="4">
    <source>
        <dbReference type="Proteomes" id="UP001497392"/>
    </source>
</evidence>
<reference evidence="3 4" key="1">
    <citation type="submission" date="2024-06" db="EMBL/GenBank/DDBJ databases">
        <authorList>
            <person name="Kraege A."/>
            <person name="Thomma B."/>
        </authorList>
    </citation>
    <scope>NUCLEOTIDE SEQUENCE [LARGE SCALE GENOMIC DNA]</scope>
</reference>
<dbReference type="InterPro" id="IPR041667">
    <property type="entry name" value="Cupin_8"/>
</dbReference>
<dbReference type="PANTHER" id="PTHR12461:SF105">
    <property type="entry name" value="HYPOXIA-INDUCIBLE FACTOR 1-ALPHA INHIBITOR"/>
    <property type="match status" value="1"/>
</dbReference>
<dbReference type="InterPro" id="IPR003347">
    <property type="entry name" value="JmjC_dom"/>
</dbReference>
<proteinExistence type="inferred from homology"/>
<sequence>MTDANGWEAVSWSKHDLLAACNGDTLVPVEVSIDSGDYRDLYRPAQSSSRRQFEAGVPVPLSFLLEHIQQLSGESEQSIGEASSGMSREAAGSEGARLYLAQRDVSEVLPELAAALPASLPFREVRDRMHQRSVWLGPKGTQTPLHCDPYHNLLCQVWGTKLVRLYSPQYASKLHPFPNPFLRNTSQVDVLDPEVNRFPGFEAVPYLQCWLRQGQMLYIPRKWWHFVQAASSSLSISYWWTDEQS</sequence>
<dbReference type="PROSITE" id="PS51184">
    <property type="entry name" value="JMJC"/>
    <property type="match status" value="1"/>
</dbReference>
<dbReference type="Proteomes" id="UP001497392">
    <property type="component" value="Unassembled WGS sequence"/>
</dbReference>
<keyword evidence="4" id="KW-1185">Reference proteome</keyword>
<feature type="domain" description="JmjC" evidence="2">
    <location>
        <begin position="105"/>
        <end position="245"/>
    </location>
</feature>
<evidence type="ECO:0000313" key="3">
    <source>
        <dbReference type="EMBL" id="CAL5218404.1"/>
    </source>
</evidence>
<dbReference type="Pfam" id="PF13621">
    <property type="entry name" value="Cupin_8"/>
    <property type="match status" value="1"/>
</dbReference>
<protein>
    <submittedName>
        <fullName evidence="3">G80 protein</fullName>
    </submittedName>
</protein>
<evidence type="ECO:0000259" key="2">
    <source>
        <dbReference type="PROSITE" id="PS51184"/>
    </source>
</evidence>
<dbReference type="SMART" id="SM00558">
    <property type="entry name" value="JmjC"/>
    <property type="match status" value="1"/>
</dbReference>
<evidence type="ECO:0000256" key="1">
    <source>
        <dbReference type="ARBA" id="ARBA00006801"/>
    </source>
</evidence>
<comment type="caution">
    <text evidence="3">The sequence shown here is derived from an EMBL/GenBank/DDBJ whole genome shotgun (WGS) entry which is preliminary data.</text>
</comment>
<accession>A0ABP1FIY6</accession>
<dbReference type="SUPFAM" id="SSF51197">
    <property type="entry name" value="Clavaminate synthase-like"/>
    <property type="match status" value="1"/>
</dbReference>
<organism evidence="3 4">
    <name type="scientific">Coccomyxa viridis</name>
    <dbReference type="NCBI Taxonomy" id="1274662"/>
    <lineage>
        <taxon>Eukaryota</taxon>
        <taxon>Viridiplantae</taxon>
        <taxon>Chlorophyta</taxon>
        <taxon>core chlorophytes</taxon>
        <taxon>Trebouxiophyceae</taxon>
        <taxon>Trebouxiophyceae incertae sedis</taxon>
        <taxon>Coccomyxaceae</taxon>
        <taxon>Coccomyxa</taxon>
    </lineage>
</organism>
<dbReference type="EMBL" id="CAXHTA020000001">
    <property type="protein sequence ID" value="CAL5218404.1"/>
    <property type="molecule type" value="Genomic_DNA"/>
</dbReference>
<comment type="similarity">
    <text evidence="1">Belongs to the JARID1 histone demethylase family.</text>
</comment>
<name>A0ABP1FIY6_9CHLO</name>